<protein>
    <submittedName>
        <fullName evidence="6">Peptide/nickel transport system substrate-binding protein</fullName>
    </submittedName>
</protein>
<evidence type="ECO:0000259" key="5">
    <source>
        <dbReference type="Pfam" id="PF00496"/>
    </source>
</evidence>
<dbReference type="InterPro" id="IPR030678">
    <property type="entry name" value="Peptide/Ni-bd"/>
</dbReference>
<proteinExistence type="inferred from homology"/>
<dbReference type="Pfam" id="PF00496">
    <property type="entry name" value="SBP_bac_5"/>
    <property type="match status" value="1"/>
</dbReference>
<dbReference type="Gene3D" id="3.10.105.10">
    <property type="entry name" value="Dipeptide-binding Protein, Domain 3"/>
    <property type="match status" value="1"/>
</dbReference>
<comment type="caution">
    <text evidence="6">The sequence shown here is derived from an EMBL/GenBank/DDBJ whole genome shotgun (WGS) entry which is preliminary data.</text>
</comment>
<feature type="signal peptide" evidence="4">
    <location>
        <begin position="1"/>
        <end position="26"/>
    </location>
</feature>
<dbReference type="Proteomes" id="UP000182932">
    <property type="component" value="Unassembled WGS sequence"/>
</dbReference>
<keyword evidence="3 4" id="KW-0732">Signal</keyword>
<comment type="similarity">
    <text evidence="2">Belongs to the bacterial solute-binding protein 5 family.</text>
</comment>
<dbReference type="Gene3D" id="3.90.76.10">
    <property type="entry name" value="Dipeptide-binding Protein, Domain 1"/>
    <property type="match status" value="1"/>
</dbReference>
<keyword evidence="7" id="KW-1185">Reference proteome</keyword>
<sequence>MLILHLTWSKHLKLLSALAAASIGLAATFGMSAAKAESRPDIVVAVPDLPPTLEPAKELSNIGTRITYDIFDTVIRRDFLSAEDGSGAELTPALAESWAWTDPRTLVLDLRAGVKFHNGETLTAEDVAFTFSAERLSGPESIMANGRGYFGNIESVDATGPLQVTFSLKVADPIFEQRLASWTAWVVNKKDWQANAGDSYPQFPVGTGPFMLDDYKADQSIRLVAFDDYFGGTPKAASVTFVKVPEEAARIAGLVAGDFDIVTTIGPDQIGQINAYDTVEARSVVLSNSHVLVYNTEHPTLADKRIRQAMNLAIDRELLVKALWAGKTVVPLSHQYPEYGALFDPSRDGLVYDPERARALLAEAGYDGAPIHYNTNPNYYVNTVPAAQAIIEMWKAVGLNGKLNLVEDTRGGPEDTLMVRTWSNTTRFPDPAGGLWNLWGPHQSTQRNKEWVPAAFNALGETLDKTPEPAARKEVFHQMLDIWEDEAPGTILYQPLETYGVRKSLKWQPYSHFYLDLRNDNFEDMAVSQ</sequence>
<accession>A0A975WA37</accession>
<dbReference type="AlphaFoldDB" id="A0A975WA37"/>
<reference evidence="6 7" key="1">
    <citation type="submission" date="2016-10" db="EMBL/GenBank/DDBJ databases">
        <authorList>
            <person name="Varghese N."/>
            <person name="Submissions S."/>
        </authorList>
    </citation>
    <scope>NUCLEOTIDE SEQUENCE [LARGE SCALE GENOMIC DNA]</scope>
    <source>
        <strain evidence="6 7">FF3</strain>
    </source>
</reference>
<dbReference type="GO" id="GO:0015833">
    <property type="term" value="P:peptide transport"/>
    <property type="evidence" value="ECO:0007669"/>
    <property type="project" value="TreeGrafter"/>
</dbReference>
<evidence type="ECO:0000313" key="7">
    <source>
        <dbReference type="Proteomes" id="UP000182932"/>
    </source>
</evidence>
<dbReference type="EMBL" id="FNYY01000006">
    <property type="protein sequence ID" value="SEJ49040.1"/>
    <property type="molecule type" value="Genomic_DNA"/>
</dbReference>
<evidence type="ECO:0000256" key="4">
    <source>
        <dbReference type="SAM" id="SignalP"/>
    </source>
</evidence>
<dbReference type="PANTHER" id="PTHR30290:SF38">
    <property type="entry name" value="D,D-DIPEPTIDE-BINDING PERIPLASMIC PROTEIN DDPA-RELATED"/>
    <property type="match status" value="1"/>
</dbReference>
<dbReference type="PIRSF" id="PIRSF002741">
    <property type="entry name" value="MppA"/>
    <property type="match status" value="1"/>
</dbReference>
<dbReference type="GO" id="GO:1904680">
    <property type="term" value="F:peptide transmembrane transporter activity"/>
    <property type="evidence" value="ECO:0007669"/>
    <property type="project" value="TreeGrafter"/>
</dbReference>
<dbReference type="SUPFAM" id="SSF53850">
    <property type="entry name" value="Periplasmic binding protein-like II"/>
    <property type="match status" value="1"/>
</dbReference>
<dbReference type="InterPro" id="IPR000914">
    <property type="entry name" value="SBP_5_dom"/>
</dbReference>
<dbReference type="CDD" id="cd08515">
    <property type="entry name" value="PBP2_NikA_DppA_OppA_like_10"/>
    <property type="match status" value="1"/>
</dbReference>
<dbReference type="GO" id="GO:0043190">
    <property type="term" value="C:ATP-binding cassette (ABC) transporter complex"/>
    <property type="evidence" value="ECO:0007669"/>
    <property type="project" value="InterPro"/>
</dbReference>
<name>A0A975WA37_9RHOB</name>
<evidence type="ECO:0000256" key="3">
    <source>
        <dbReference type="ARBA" id="ARBA00022729"/>
    </source>
</evidence>
<feature type="chain" id="PRO_5037031638" evidence="4">
    <location>
        <begin position="27"/>
        <end position="529"/>
    </location>
</feature>
<dbReference type="Gene3D" id="3.40.190.10">
    <property type="entry name" value="Periplasmic binding protein-like II"/>
    <property type="match status" value="1"/>
</dbReference>
<evidence type="ECO:0000313" key="6">
    <source>
        <dbReference type="EMBL" id="SEJ49040.1"/>
    </source>
</evidence>
<dbReference type="InterPro" id="IPR039424">
    <property type="entry name" value="SBP_5"/>
</dbReference>
<gene>
    <name evidence="6" type="ORF">SAMN04487940_106157</name>
</gene>
<evidence type="ECO:0000256" key="1">
    <source>
        <dbReference type="ARBA" id="ARBA00004418"/>
    </source>
</evidence>
<dbReference type="PANTHER" id="PTHR30290">
    <property type="entry name" value="PERIPLASMIC BINDING COMPONENT OF ABC TRANSPORTER"/>
    <property type="match status" value="1"/>
</dbReference>
<comment type="subcellular location">
    <subcellularLocation>
        <location evidence="1">Periplasm</location>
    </subcellularLocation>
</comment>
<evidence type="ECO:0000256" key="2">
    <source>
        <dbReference type="ARBA" id="ARBA00005695"/>
    </source>
</evidence>
<dbReference type="GO" id="GO:0030288">
    <property type="term" value="C:outer membrane-bounded periplasmic space"/>
    <property type="evidence" value="ECO:0007669"/>
    <property type="project" value="UniProtKB-ARBA"/>
</dbReference>
<feature type="domain" description="Solute-binding protein family 5" evidence="5">
    <location>
        <begin position="89"/>
        <end position="444"/>
    </location>
</feature>
<organism evidence="6 7">
    <name type="scientific">Marinovum algicola</name>
    <dbReference type="NCBI Taxonomy" id="42444"/>
    <lineage>
        <taxon>Bacteria</taxon>
        <taxon>Pseudomonadati</taxon>
        <taxon>Pseudomonadota</taxon>
        <taxon>Alphaproteobacteria</taxon>
        <taxon>Rhodobacterales</taxon>
        <taxon>Roseobacteraceae</taxon>
        <taxon>Marinovum</taxon>
    </lineage>
</organism>